<evidence type="ECO:0000313" key="2">
    <source>
        <dbReference type="EMBL" id="GFP82122.1"/>
    </source>
</evidence>
<keyword evidence="3" id="KW-1185">Reference proteome</keyword>
<evidence type="ECO:0000256" key="1">
    <source>
        <dbReference type="SAM" id="MobiDB-lite"/>
    </source>
</evidence>
<organism evidence="2 3">
    <name type="scientific">Phtheirospermum japonicum</name>
    <dbReference type="NCBI Taxonomy" id="374723"/>
    <lineage>
        <taxon>Eukaryota</taxon>
        <taxon>Viridiplantae</taxon>
        <taxon>Streptophyta</taxon>
        <taxon>Embryophyta</taxon>
        <taxon>Tracheophyta</taxon>
        <taxon>Spermatophyta</taxon>
        <taxon>Magnoliopsida</taxon>
        <taxon>eudicotyledons</taxon>
        <taxon>Gunneridae</taxon>
        <taxon>Pentapetalae</taxon>
        <taxon>asterids</taxon>
        <taxon>lamiids</taxon>
        <taxon>Lamiales</taxon>
        <taxon>Orobanchaceae</taxon>
        <taxon>Orobanchaceae incertae sedis</taxon>
        <taxon>Phtheirospermum</taxon>
    </lineage>
</organism>
<name>A0A830B8C3_9LAMI</name>
<dbReference type="Proteomes" id="UP000653305">
    <property type="component" value="Unassembled WGS sequence"/>
</dbReference>
<sequence length="69" mass="7795">MGENKASHDELDDVKAKTISEKEAEIVSFKASRNAEINGQRDAKRFQGRSLDHSDGDRRYGGNRDDERS</sequence>
<evidence type="ECO:0000313" key="3">
    <source>
        <dbReference type="Proteomes" id="UP000653305"/>
    </source>
</evidence>
<feature type="compositionally biased region" description="Basic and acidic residues" evidence="1">
    <location>
        <begin position="39"/>
        <end position="69"/>
    </location>
</feature>
<dbReference type="AlphaFoldDB" id="A0A830B8C3"/>
<gene>
    <name evidence="2" type="ORF">PHJA_000355500</name>
</gene>
<feature type="region of interest" description="Disordered" evidence="1">
    <location>
        <begin position="38"/>
        <end position="69"/>
    </location>
</feature>
<reference evidence="2" key="1">
    <citation type="submission" date="2020-07" db="EMBL/GenBank/DDBJ databases">
        <title>Ethylene signaling mediates host invasion by parasitic plants.</title>
        <authorList>
            <person name="Yoshida S."/>
        </authorList>
    </citation>
    <scope>NUCLEOTIDE SEQUENCE</scope>
    <source>
        <strain evidence="2">Okayama</strain>
    </source>
</reference>
<dbReference type="EMBL" id="BMAC01000038">
    <property type="protein sequence ID" value="GFP82122.1"/>
    <property type="molecule type" value="Genomic_DNA"/>
</dbReference>
<accession>A0A830B8C3</accession>
<comment type="caution">
    <text evidence="2">The sequence shown here is derived from an EMBL/GenBank/DDBJ whole genome shotgun (WGS) entry which is preliminary data.</text>
</comment>
<proteinExistence type="predicted"/>
<protein>
    <submittedName>
        <fullName evidence="2">Uncharacterized protein</fullName>
    </submittedName>
</protein>